<dbReference type="Pfam" id="PF03638">
    <property type="entry name" value="TCR"/>
    <property type="match status" value="1"/>
</dbReference>
<organism evidence="6 7">
    <name type="scientific">Holothuria leucospilota</name>
    <name type="common">Black long sea cucumber</name>
    <name type="synonym">Mertensiothuria leucospilota</name>
    <dbReference type="NCBI Taxonomy" id="206669"/>
    <lineage>
        <taxon>Eukaryota</taxon>
        <taxon>Metazoa</taxon>
        <taxon>Echinodermata</taxon>
        <taxon>Eleutherozoa</taxon>
        <taxon>Echinozoa</taxon>
        <taxon>Holothuroidea</taxon>
        <taxon>Aspidochirotacea</taxon>
        <taxon>Aspidochirotida</taxon>
        <taxon>Holothuriidae</taxon>
        <taxon>Holothuria</taxon>
    </lineage>
</organism>
<proteinExistence type="inferred from homology"/>
<name>A0A9Q1BNN8_HOLLE</name>
<dbReference type="EMBL" id="JAIZAY010000013">
    <property type="protein sequence ID" value="KAJ8030123.1"/>
    <property type="molecule type" value="Genomic_DNA"/>
</dbReference>
<evidence type="ECO:0000256" key="2">
    <source>
        <dbReference type="ARBA" id="ARBA00007267"/>
    </source>
</evidence>
<evidence type="ECO:0000313" key="6">
    <source>
        <dbReference type="EMBL" id="KAJ8030123.1"/>
    </source>
</evidence>
<dbReference type="Proteomes" id="UP001152320">
    <property type="component" value="Chromosome 13"/>
</dbReference>
<evidence type="ECO:0000256" key="1">
    <source>
        <dbReference type="ARBA" id="ARBA00004123"/>
    </source>
</evidence>
<feature type="domain" description="CRC" evidence="5">
    <location>
        <begin position="1283"/>
        <end position="1318"/>
    </location>
</feature>
<feature type="region of interest" description="Disordered" evidence="4">
    <location>
        <begin position="714"/>
        <end position="736"/>
    </location>
</feature>
<comment type="subcellular location">
    <subcellularLocation>
        <location evidence="1">Nucleus</location>
    </subcellularLocation>
</comment>
<feature type="compositionally biased region" description="Basic and acidic residues" evidence="4">
    <location>
        <begin position="718"/>
        <end position="736"/>
    </location>
</feature>
<sequence>MFKKLVRKREGLDASNYKTFNLKRRLQKSYPYLRFLKSSKRNESEIVFIESLTAEEIAEDSVNESTLSSSETDTDTDADGIHTSSYLTHDHNYRGLYHTAMLLKGIISNLTLEKPWPPTADHLKASEAESLIPVQLFNFLAWMVGASKNQNTRVDVMEETSKKIASIGQDILNLSFKGRKCIPKHTSLAMAVRHLTGSAQLIGILNGLGHCVSNSSVLEHDTALAELQLERGEQYLPPIIKRNVHSILVWDNNDFGEETLSGKGSTHNTNDIIIQRNIINREAATESTTFHISKPKTRKRSIDPPPAGILNYFGGKRQGPQAFGKEIKTDEASYLSAQTNPSKCDMAYFLSKLPDYETPVLPGWTGFNTKLQKASAVPEKSNIGYLPVIDASPTNLSTVITILQRSLAIADQLGLETIVVVMDQAIYSKAQQIRWKDAMYMKRIILRLGEFHTSMSFLACVGKRFRDGGLQDVMIESELVAQGSVSTVMNGHHYNRSVRAHKIVAEALQRLRLQAFLDNFTNAEKEAAIGLCVQLKQTFPGEEFVRLVECEEFKELLSQYERFIEVQQANQTFKYWTSYISMVQLLLHFIRATREGNWELHLSSTRSMIPWYFAYDRVNYARYLPAYWLEMCSLQKDHPAIYAEFRDGNFVAQRQRQHPFSQVACDQVIEQTANRDSKTKGGLVGFSVNKGAVHRWILSQHERAAITKECLAMAGKEPSSRQKKDLDESRMKQDEKDVKKVMGTVQNVINPFDHNLDPDHLYHITSGQIATAAVSSDLLSAKEKGEEAFVTFCTQRLQNQEVDIFHKLKAMKLKSFASMNKTKQTKVKGGEITLRSDRNLFARLMVIGTVRKVDIREMLTYSLGPLPLALANHDGSLVKTNKAALMHSLESAITPAPVFESIPRGSVWICDGMVMLQMLKNIPDTFGLLAEHVLKQLIYRTIAVGSTEIHFVTDTYPEVSIKNTERDRRAATGSHVMKIYSPDQKVPSQWKKFLSNGKNKENLIEFFVAEWSKSPPGMLKGVKVFIAHGLQCHVIQANGNCAGAEHVEELSCNHEEADTRLVLHGAYAAKSKEHIIIHSPDTDVFVIALAFVNEIGGDLYFHTGSRNYERTVSLNRIFDHFGKEVCEALIGLHCLTGCDSVSALYGKGKTKALKLLTSSDEFVDMFKDIGKSFVVSESLFHMIENFVCKLYGQNSCQDVNTARYNIFKTCGSSERAMPPNKDSLKKHVMRANYQAAILRQSLRQYSNLPSPSGHGWKLEANQLLIDWMSLSPAPASVIELAQCSCQKSSCTKGRCSCYHNQIPCTDVCSCVGCENLGNISDSEPEEEDEEYSDNE</sequence>
<evidence type="ECO:0000313" key="7">
    <source>
        <dbReference type="Proteomes" id="UP001152320"/>
    </source>
</evidence>
<dbReference type="OrthoDB" id="8300196at2759"/>
<dbReference type="InterPro" id="IPR033467">
    <property type="entry name" value="Tesmin/TSO1-like_CXC"/>
</dbReference>
<protein>
    <submittedName>
        <fullName evidence="6">Protein lin-54-like</fullName>
    </submittedName>
</protein>
<dbReference type="PANTHER" id="PTHR46704:SF9">
    <property type="entry name" value="BHLH DOMAIN-CONTAINING PROTEIN"/>
    <property type="match status" value="1"/>
</dbReference>
<dbReference type="InterPro" id="IPR005172">
    <property type="entry name" value="CRC"/>
</dbReference>
<evidence type="ECO:0000259" key="5">
    <source>
        <dbReference type="PROSITE" id="PS51634"/>
    </source>
</evidence>
<keyword evidence="3" id="KW-0539">Nucleus</keyword>
<feature type="region of interest" description="Disordered" evidence="4">
    <location>
        <begin position="60"/>
        <end position="79"/>
    </location>
</feature>
<keyword evidence="7" id="KW-1185">Reference proteome</keyword>
<gene>
    <name evidence="6" type="ORF">HOLleu_26432</name>
</gene>
<dbReference type="PANTHER" id="PTHR46704">
    <property type="entry name" value="CXC DOMAIN-CONTAINING PROTEIN-RELATED"/>
    <property type="match status" value="1"/>
</dbReference>
<evidence type="ECO:0000256" key="4">
    <source>
        <dbReference type="SAM" id="MobiDB-lite"/>
    </source>
</evidence>
<accession>A0A9Q1BNN8</accession>
<comment type="caution">
    <text evidence="6">The sequence shown here is derived from an EMBL/GenBank/DDBJ whole genome shotgun (WGS) entry which is preliminary data.</text>
</comment>
<comment type="similarity">
    <text evidence="2">Belongs to the lin-54 family.</text>
</comment>
<evidence type="ECO:0000256" key="3">
    <source>
        <dbReference type="ARBA" id="ARBA00023242"/>
    </source>
</evidence>
<dbReference type="SMART" id="SM01114">
    <property type="entry name" value="CXC"/>
    <property type="match status" value="1"/>
</dbReference>
<dbReference type="GO" id="GO:0005634">
    <property type="term" value="C:nucleus"/>
    <property type="evidence" value="ECO:0007669"/>
    <property type="project" value="UniProtKB-SubCell"/>
</dbReference>
<dbReference type="PROSITE" id="PS51634">
    <property type="entry name" value="CRC"/>
    <property type="match status" value="1"/>
</dbReference>
<reference evidence="6" key="1">
    <citation type="submission" date="2021-10" db="EMBL/GenBank/DDBJ databases">
        <title>Tropical sea cucumber genome reveals ecological adaptation and Cuvierian tubules defense mechanism.</title>
        <authorList>
            <person name="Chen T."/>
        </authorList>
    </citation>
    <scope>NUCLEOTIDE SEQUENCE</scope>
    <source>
        <strain evidence="6">Nanhai2018</strain>
        <tissue evidence="6">Muscle</tissue>
    </source>
</reference>